<protein>
    <recommendedName>
        <fullName evidence="3">Mitochondrial import receptor subunit TOM7 homolog</fullName>
    </recommendedName>
    <alternativeName>
        <fullName evidence="11">Translocase of outer membrane 7 kDa subunit homolog</fullName>
    </alternativeName>
</protein>
<feature type="compositionally biased region" description="Basic and acidic residues" evidence="12">
    <location>
        <begin position="54"/>
        <end position="66"/>
    </location>
</feature>
<evidence type="ECO:0000313" key="13">
    <source>
        <dbReference type="EMBL" id="KAK1334844.1"/>
    </source>
</evidence>
<evidence type="ECO:0000256" key="1">
    <source>
        <dbReference type="ARBA" id="ARBA00004572"/>
    </source>
</evidence>
<keyword evidence="5" id="KW-0812">Transmembrane</keyword>
<dbReference type="Pfam" id="PF08038">
    <property type="entry name" value="Tom7"/>
    <property type="match status" value="1"/>
</dbReference>
<keyword evidence="10" id="KW-0472">Membrane</keyword>
<evidence type="ECO:0000313" key="14">
    <source>
        <dbReference type="Proteomes" id="UP001177744"/>
    </source>
</evidence>
<dbReference type="Proteomes" id="UP001177744">
    <property type="component" value="Unassembled WGS sequence"/>
</dbReference>
<evidence type="ECO:0000256" key="4">
    <source>
        <dbReference type="ARBA" id="ARBA00022448"/>
    </source>
</evidence>
<keyword evidence="6" id="KW-1000">Mitochondrion outer membrane</keyword>
<reference evidence="13" key="1">
    <citation type="submission" date="2023-06" db="EMBL/GenBank/DDBJ databases">
        <title>Reference genome for the Northern bat (Eptesicus nilssonii), a most northern bat species.</title>
        <authorList>
            <person name="Laine V.N."/>
            <person name="Pulliainen A.T."/>
            <person name="Lilley T.M."/>
        </authorList>
    </citation>
    <scope>NUCLEOTIDE SEQUENCE</scope>
    <source>
        <strain evidence="13">BLF_Eptnil</strain>
        <tissue evidence="13">Kidney</tissue>
    </source>
</reference>
<evidence type="ECO:0000256" key="3">
    <source>
        <dbReference type="ARBA" id="ARBA00014537"/>
    </source>
</evidence>
<feature type="region of interest" description="Disordered" evidence="12">
    <location>
        <begin position="54"/>
        <end position="80"/>
    </location>
</feature>
<gene>
    <name evidence="13" type="ORF">QTO34_004414</name>
</gene>
<dbReference type="GO" id="GO:0005742">
    <property type="term" value="C:mitochondrial outer membrane translocase complex"/>
    <property type="evidence" value="ECO:0007669"/>
    <property type="project" value="InterPro"/>
</dbReference>
<evidence type="ECO:0000256" key="10">
    <source>
        <dbReference type="ARBA" id="ARBA00023136"/>
    </source>
</evidence>
<evidence type="ECO:0000256" key="8">
    <source>
        <dbReference type="ARBA" id="ARBA00022989"/>
    </source>
</evidence>
<evidence type="ECO:0000256" key="7">
    <source>
        <dbReference type="ARBA" id="ARBA00022927"/>
    </source>
</evidence>
<dbReference type="EMBL" id="JAULJE010000014">
    <property type="protein sequence ID" value="KAK1334844.1"/>
    <property type="molecule type" value="Genomic_DNA"/>
</dbReference>
<accession>A0AA40LKC6</accession>
<sequence>MGLIHVIVMLALRPQQLGMLVFISTLCEVTRVLTQDYLPRDFIGNVIKMPERGTRGDALEKTEKSVNRGGRSKRKERCLQNPATGETRRCLILEVNLSLGQRGDSATHAPWVDSAAAGARWVPGDELRPLLAALTTRAVKVVCGAPAHTPLFPRREDSAAVVGARRAARAVTMVKLSKEAKQRLQQLFKGGQFAIRWGFIPLVIYLGGPDEEEACGRGHATAWKRDDGSSWTPVLPNLHHEGRE</sequence>
<evidence type="ECO:0000256" key="11">
    <source>
        <dbReference type="ARBA" id="ARBA00032786"/>
    </source>
</evidence>
<proteinExistence type="inferred from homology"/>
<dbReference type="GO" id="GO:0030150">
    <property type="term" value="P:protein import into mitochondrial matrix"/>
    <property type="evidence" value="ECO:0007669"/>
    <property type="project" value="InterPro"/>
</dbReference>
<evidence type="ECO:0000256" key="6">
    <source>
        <dbReference type="ARBA" id="ARBA00022787"/>
    </source>
</evidence>
<comment type="similarity">
    <text evidence="2">Belongs to the Tom7 family.</text>
</comment>
<evidence type="ECO:0000256" key="9">
    <source>
        <dbReference type="ARBA" id="ARBA00023128"/>
    </source>
</evidence>
<keyword evidence="14" id="KW-1185">Reference proteome</keyword>
<dbReference type="GO" id="GO:1903955">
    <property type="term" value="P:positive regulation of protein targeting to mitochondrion"/>
    <property type="evidence" value="ECO:0007669"/>
    <property type="project" value="TreeGrafter"/>
</dbReference>
<evidence type="ECO:0000256" key="5">
    <source>
        <dbReference type="ARBA" id="ARBA00022692"/>
    </source>
</evidence>
<keyword evidence="4" id="KW-0813">Transport</keyword>
<organism evidence="13 14">
    <name type="scientific">Cnephaeus nilssonii</name>
    <name type="common">Northern bat</name>
    <name type="synonym">Eptesicus nilssonii</name>
    <dbReference type="NCBI Taxonomy" id="3371016"/>
    <lineage>
        <taxon>Eukaryota</taxon>
        <taxon>Metazoa</taxon>
        <taxon>Chordata</taxon>
        <taxon>Craniata</taxon>
        <taxon>Vertebrata</taxon>
        <taxon>Euteleostomi</taxon>
        <taxon>Mammalia</taxon>
        <taxon>Eutheria</taxon>
        <taxon>Laurasiatheria</taxon>
        <taxon>Chiroptera</taxon>
        <taxon>Yangochiroptera</taxon>
        <taxon>Vespertilionidae</taxon>
        <taxon>Cnephaeus</taxon>
    </lineage>
</organism>
<dbReference type="PANTHER" id="PTHR46722:SF1">
    <property type="entry name" value="MITOCHONDRIAL IMPORT RECEPTOR SUBUNIT TOM7 HOMOLOG"/>
    <property type="match status" value="1"/>
</dbReference>
<comment type="subcellular location">
    <subcellularLocation>
        <location evidence="1">Mitochondrion outer membrane</location>
        <topology evidence="1">Single-pass membrane protein</topology>
    </subcellularLocation>
</comment>
<keyword evidence="9" id="KW-0496">Mitochondrion</keyword>
<evidence type="ECO:0000256" key="2">
    <source>
        <dbReference type="ARBA" id="ARBA00010917"/>
    </source>
</evidence>
<dbReference type="AlphaFoldDB" id="A0AA40LKC6"/>
<dbReference type="PANTHER" id="PTHR46722">
    <property type="entry name" value="MITOCHONDRIAL IMPORT RECEPTOR SUBUNIT TOM7 HOMOLOG"/>
    <property type="match status" value="1"/>
</dbReference>
<comment type="caution">
    <text evidence="13">The sequence shown here is derived from an EMBL/GenBank/DDBJ whole genome shotgun (WGS) entry which is preliminary data.</text>
</comment>
<dbReference type="InterPro" id="IPR012621">
    <property type="entry name" value="Tom7"/>
</dbReference>
<name>A0AA40LKC6_CNENI</name>
<keyword evidence="8" id="KW-1133">Transmembrane helix</keyword>
<keyword evidence="7" id="KW-0653">Protein transport</keyword>
<evidence type="ECO:0000256" key="12">
    <source>
        <dbReference type="SAM" id="MobiDB-lite"/>
    </source>
</evidence>